<dbReference type="PANTHER" id="PTHR42870">
    <property type="entry name" value="ACETYL-COA C-ACETYLTRANSFERASE"/>
    <property type="match status" value="1"/>
</dbReference>
<dbReference type="Gene3D" id="3.40.47.10">
    <property type="match status" value="1"/>
</dbReference>
<feature type="domain" description="Thiolase C-terminal" evidence="1">
    <location>
        <begin position="257"/>
        <end position="391"/>
    </location>
</feature>
<dbReference type="Proteomes" id="UP000008710">
    <property type="component" value="Plasmid pRHL2"/>
</dbReference>
<sequence>MTKGVKTLYNPTKDKVAIVGIGTTPHVRDARSTACSLALRACRDAVRDAGLTASDVDGVIGSTQVPVHDVVAGLGLNDIGWWVDTPIPFTFHIAEAVNAIHSGAAEVVLAYHATTRAPGTSRSAATDPIRARAGLGSNRPGHTPDTLAGSPGYAAWASRYLHEYGVTRDGFGLIAINSRSNAARNPDAALQSPLTMDDYLAARMIREPLCILDMDYPVDAADALVLTTAERAADLPHPAVLVHAVTSGMSPRPDEDQQIDLAHTGQQIVADRLWRTSDVKLSDVDVVFPYDGFSVLALRWLEVLGYCGDGEGRAFLEANWDQAQNRILIEGRVPVNTHGGSLSAGGTQGSGHVREAVVQLQGRAGLRQVPDASAALVTPGGFFYNSGGMVLVRD</sequence>
<dbReference type="PANTHER" id="PTHR42870:SF1">
    <property type="entry name" value="NON-SPECIFIC LIPID-TRANSFER PROTEIN-LIKE 2"/>
    <property type="match status" value="1"/>
</dbReference>
<dbReference type="InterPro" id="IPR055140">
    <property type="entry name" value="Thiolase_C_2"/>
</dbReference>
<keyword evidence="2" id="KW-0808">Transferase</keyword>
<evidence type="ECO:0000313" key="3">
    <source>
        <dbReference type="Proteomes" id="UP000008710"/>
    </source>
</evidence>
<geneLocation type="plasmid" evidence="2 3">
    <name>pRHL2</name>
</geneLocation>
<organism evidence="2 3">
    <name type="scientific">Rhodococcus jostii (strain RHA1)</name>
    <dbReference type="NCBI Taxonomy" id="101510"/>
    <lineage>
        <taxon>Bacteria</taxon>
        <taxon>Bacillati</taxon>
        <taxon>Actinomycetota</taxon>
        <taxon>Actinomycetes</taxon>
        <taxon>Mycobacteriales</taxon>
        <taxon>Nocardiaceae</taxon>
        <taxon>Rhodococcus</taxon>
    </lineage>
</organism>
<gene>
    <name evidence="2" type="ordered locus">RHA1_ro10343</name>
</gene>
<dbReference type="SUPFAM" id="SSF53901">
    <property type="entry name" value="Thiolase-like"/>
    <property type="match status" value="2"/>
</dbReference>
<dbReference type="InterPro" id="IPR002155">
    <property type="entry name" value="Thiolase"/>
</dbReference>
<evidence type="ECO:0000313" key="2">
    <source>
        <dbReference type="EMBL" id="ABH00532.1"/>
    </source>
</evidence>
<name>Q0RW04_RHOJR</name>
<accession>Q0RW04</accession>
<dbReference type="RefSeq" id="WP_011600169.1">
    <property type="nucleotide sequence ID" value="NC_008270.1"/>
</dbReference>
<dbReference type="KEGG" id="rha:RHA1_ro10343"/>
<dbReference type="AlphaFoldDB" id="Q0RW04"/>
<dbReference type="CDD" id="cd00829">
    <property type="entry name" value="SCP-x_thiolase"/>
    <property type="match status" value="1"/>
</dbReference>
<proteinExistence type="predicted"/>
<dbReference type="GO" id="GO:0016747">
    <property type="term" value="F:acyltransferase activity, transferring groups other than amino-acyl groups"/>
    <property type="evidence" value="ECO:0007669"/>
    <property type="project" value="InterPro"/>
</dbReference>
<dbReference type="InterPro" id="IPR016039">
    <property type="entry name" value="Thiolase-like"/>
</dbReference>
<dbReference type="PIRSF" id="PIRSF000429">
    <property type="entry name" value="Ac-CoA_Ac_transf"/>
    <property type="match status" value="1"/>
</dbReference>
<dbReference type="Pfam" id="PF22691">
    <property type="entry name" value="Thiolase_C_1"/>
    <property type="match status" value="1"/>
</dbReference>
<dbReference type="EMBL" id="CP000433">
    <property type="protein sequence ID" value="ABH00532.1"/>
    <property type="molecule type" value="Genomic_DNA"/>
</dbReference>
<keyword evidence="2" id="KW-0614">Plasmid</keyword>
<evidence type="ECO:0000259" key="1">
    <source>
        <dbReference type="Pfam" id="PF22691"/>
    </source>
</evidence>
<reference evidence="3" key="1">
    <citation type="journal article" date="2006" name="Proc. Natl. Acad. Sci. U.S.A.">
        <title>The complete genome of Rhodococcus sp. RHA1 provides insights into a catabolic powerhouse.</title>
        <authorList>
            <person name="McLeod M.P."/>
            <person name="Warren R.L."/>
            <person name="Hsiao W.W.L."/>
            <person name="Araki N."/>
            <person name="Myhre M."/>
            <person name="Fernandes C."/>
            <person name="Miyazawa D."/>
            <person name="Wong W."/>
            <person name="Lillquist A.L."/>
            <person name="Wang D."/>
            <person name="Dosanjh M."/>
            <person name="Hara H."/>
            <person name="Petrescu A."/>
            <person name="Morin R.D."/>
            <person name="Yang G."/>
            <person name="Stott J.M."/>
            <person name="Schein J.E."/>
            <person name="Shin H."/>
            <person name="Smailus D."/>
            <person name="Siddiqui A.S."/>
            <person name="Marra M.A."/>
            <person name="Jones S.J.M."/>
            <person name="Holt R."/>
            <person name="Brinkman F.S.L."/>
            <person name="Miyauchi K."/>
            <person name="Fukuda M."/>
            <person name="Davies J.E."/>
            <person name="Mohn W.W."/>
            <person name="Eltis L.D."/>
        </authorList>
    </citation>
    <scope>NUCLEOTIDE SEQUENCE [LARGE SCALE GENOMIC DNA]</scope>
    <source>
        <strain evidence="3">RHA1</strain>
    </source>
</reference>
<dbReference type="HOGENOM" id="CLU_035425_2_0_11"/>
<protein>
    <submittedName>
        <fullName evidence="2">Acetyl-CoA acetyltransferase</fullName>
    </submittedName>
</protein>